<accession>A0AAN7VYJ1</accession>
<evidence type="ECO:0000259" key="1">
    <source>
        <dbReference type="Pfam" id="PF01636"/>
    </source>
</evidence>
<evidence type="ECO:0000313" key="3">
    <source>
        <dbReference type="Proteomes" id="UP001310594"/>
    </source>
</evidence>
<reference evidence="2" key="1">
    <citation type="submission" date="2023-08" db="EMBL/GenBank/DDBJ databases">
        <title>Black Yeasts Isolated from many extreme environments.</title>
        <authorList>
            <person name="Coleine C."/>
            <person name="Stajich J.E."/>
            <person name="Selbmann L."/>
        </authorList>
    </citation>
    <scope>NUCLEOTIDE SEQUENCE</scope>
    <source>
        <strain evidence="2">CCFEE 5810</strain>
    </source>
</reference>
<dbReference type="SUPFAM" id="SSF56112">
    <property type="entry name" value="Protein kinase-like (PK-like)"/>
    <property type="match status" value="1"/>
</dbReference>
<proteinExistence type="predicted"/>
<dbReference type="Gene3D" id="3.90.1200.10">
    <property type="match status" value="1"/>
</dbReference>
<dbReference type="Proteomes" id="UP001310594">
    <property type="component" value="Unassembled WGS sequence"/>
</dbReference>
<dbReference type="PANTHER" id="PTHR21310:SF55">
    <property type="entry name" value="AMINOGLYCOSIDE PHOSPHOTRANSFERASE DOMAIN-CONTAINING PROTEIN"/>
    <property type="match status" value="1"/>
</dbReference>
<dbReference type="InterPro" id="IPR002575">
    <property type="entry name" value="Aminoglycoside_PTrfase"/>
</dbReference>
<dbReference type="PANTHER" id="PTHR21310">
    <property type="entry name" value="AMINOGLYCOSIDE PHOSPHOTRANSFERASE-RELATED-RELATED"/>
    <property type="match status" value="1"/>
</dbReference>
<sequence>MVAQLRDLKAQHGTDGGPIHDCRLPHDDDWGPFSSVAEFHRALVDYQDLNGITDDHVQDLQELAHFYNRSGQETAFTHGDLSSQNILCEGDDVVGIVHWETAGWLPPYWEYVSAWNVNPQNEFWQQEVDKFLPPFPHARYMDSIRRKYFGLLGYTGSREGMP</sequence>
<dbReference type="InterPro" id="IPR011009">
    <property type="entry name" value="Kinase-like_dom_sf"/>
</dbReference>
<organism evidence="2 3">
    <name type="scientific">Elasticomyces elasticus</name>
    <dbReference type="NCBI Taxonomy" id="574655"/>
    <lineage>
        <taxon>Eukaryota</taxon>
        <taxon>Fungi</taxon>
        <taxon>Dikarya</taxon>
        <taxon>Ascomycota</taxon>
        <taxon>Pezizomycotina</taxon>
        <taxon>Dothideomycetes</taxon>
        <taxon>Dothideomycetidae</taxon>
        <taxon>Mycosphaerellales</taxon>
        <taxon>Teratosphaeriaceae</taxon>
        <taxon>Elasticomyces</taxon>
    </lineage>
</organism>
<gene>
    <name evidence="2" type="ORF">LTR97_011764</name>
</gene>
<dbReference type="Pfam" id="PF01636">
    <property type="entry name" value="APH"/>
    <property type="match status" value="1"/>
</dbReference>
<name>A0AAN7VYJ1_9PEZI</name>
<dbReference type="InterPro" id="IPR051678">
    <property type="entry name" value="AGP_Transferase"/>
</dbReference>
<protein>
    <recommendedName>
        <fullName evidence="1">Aminoglycoside phosphotransferase domain-containing protein</fullName>
    </recommendedName>
</protein>
<feature type="domain" description="Aminoglycoside phosphotransferase" evidence="1">
    <location>
        <begin position="21"/>
        <end position="120"/>
    </location>
</feature>
<evidence type="ECO:0000313" key="2">
    <source>
        <dbReference type="EMBL" id="KAK5691112.1"/>
    </source>
</evidence>
<comment type="caution">
    <text evidence="2">The sequence shown here is derived from an EMBL/GenBank/DDBJ whole genome shotgun (WGS) entry which is preliminary data.</text>
</comment>
<dbReference type="AlphaFoldDB" id="A0AAN7VYJ1"/>
<dbReference type="EMBL" id="JAVRQU010000022">
    <property type="protein sequence ID" value="KAK5691112.1"/>
    <property type="molecule type" value="Genomic_DNA"/>
</dbReference>